<organism evidence="2 3">
    <name type="scientific">Pseudoalteromonas spongiae</name>
    <dbReference type="NCBI Taxonomy" id="298657"/>
    <lineage>
        <taxon>Bacteria</taxon>
        <taxon>Pseudomonadati</taxon>
        <taxon>Pseudomonadota</taxon>
        <taxon>Gammaproteobacteria</taxon>
        <taxon>Alteromonadales</taxon>
        <taxon>Pseudoalteromonadaceae</taxon>
        <taxon>Pseudoalteromonas</taxon>
    </lineage>
</organism>
<dbReference type="GO" id="GO:0016787">
    <property type="term" value="F:hydrolase activity"/>
    <property type="evidence" value="ECO:0007669"/>
    <property type="project" value="UniProtKB-KW"/>
</dbReference>
<comment type="caution">
    <text evidence="2">The sequence shown here is derived from an EMBL/GenBank/DDBJ whole genome shotgun (WGS) entry which is preliminary data.</text>
</comment>
<dbReference type="PANTHER" id="PTHR48098">
    <property type="entry name" value="ENTEROCHELIN ESTERASE-RELATED"/>
    <property type="match status" value="1"/>
</dbReference>
<evidence type="ECO:0000313" key="3">
    <source>
        <dbReference type="Proteomes" id="UP001382455"/>
    </source>
</evidence>
<dbReference type="Gene3D" id="3.40.50.1820">
    <property type="entry name" value="alpha/beta hydrolase"/>
    <property type="match status" value="1"/>
</dbReference>
<dbReference type="InterPro" id="IPR029058">
    <property type="entry name" value="AB_hydrolase_fold"/>
</dbReference>
<dbReference type="PANTHER" id="PTHR48098:SF6">
    <property type="entry name" value="FERRI-BACILLIBACTIN ESTERASE BESA"/>
    <property type="match status" value="1"/>
</dbReference>
<dbReference type="RefSeq" id="WP_336435194.1">
    <property type="nucleotide sequence ID" value="NZ_JBAWKS010000001.1"/>
</dbReference>
<evidence type="ECO:0000256" key="1">
    <source>
        <dbReference type="SAM" id="SignalP"/>
    </source>
</evidence>
<dbReference type="Proteomes" id="UP001382455">
    <property type="component" value="Unassembled WGS sequence"/>
</dbReference>
<reference evidence="2 3" key="1">
    <citation type="submission" date="2023-12" db="EMBL/GenBank/DDBJ databases">
        <title>Friends and Foes: Symbiotic and Algicidal bacterial influence on Karenia brevis blooms.</title>
        <authorList>
            <person name="Fei C."/>
            <person name="Mohamed A.R."/>
            <person name="Booker A."/>
            <person name="Arshad M."/>
            <person name="Klass S."/>
            <person name="Ahn S."/>
            <person name="Gilbert P.M."/>
            <person name="Heil C.A."/>
            <person name="Martinez J.M."/>
            <person name="Amin S.A."/>
        </authorList>
    </citation>
    <scope>NUCLEOTIDE SEQUENCE [LARGE SCALE GENOMIC DNA]</scope>
    <source>
        <strain evidence="2 3">CE15</strain>
    </source>
</reference>
<protein>
    <submittedName>
        <fullName evidence="2">Alpha/beta hydrolase-fold protein</fullName>
    </submittedName>
</protein>
<name>A0ABU8ES15_9GAMM</name>
<sequence>MKTALYCFLLLLSISTFAEVNNESFTSKALNTQVTFKVSVPTSYGTRLNQSYPVIYVLHGQWDFTLVQSISDTLKNEIPEFIIVQVIGKGAQLQPNDANINENARLFRQHFTSELIPYIKNNYRTANYSILIGHSNAGRFAMEQFLTKSPLFNDYFVFSPSLDDGYIVSLAQSVTELKAHLFLSIANEGEHMQQPFNSLVTMLEKHPSLSLTNEKYAQYSHQSSKVIALVNAFQTRFSHWQANYETKIAGLAPLLAHYSALQKEFGFQVLPSKDDLIRLLAYFAINNNGQEVTKIHDYLIAHYSTAAESITEIEQYLEKEGYQSAAKLINSSRLQ</sequence>
<accession>A0ABU8ES15</accession>
<dbReference type="InterPro" id="IPR050583">
    <property type="entry name" value="Mycobacterial_A85_antigen"/>
</dbReference>
<evidence type="ECO:0000313" key="2">
    <source>
        <dbReference type="EMBL" id="MEI4549753.1"/>
    </source>
</evidence>
<dbReference type="InterPro" id="IPR000801">
    <property type="entry name" value="Esterase-like"/>
</dbReference>
<dbReference type="SUPFAM" id="SSF53474">
    <property type="entry name" value="alpha/beta-Hydrolases"/>
    <property type="match status" value="1"/>
</dbReference>
<gene>
    <name evidence="2" type="ORF">WAE96_08645</name>
</gene>
<keyword evidence="2" id="KW-0378">Hydrolase</keyword>
<dbReference type="Pfam" id="PF00756">
    <property type="entry name" value="Esterase"/>
    <property type="match status" value="1"/>
</dbReference>
<dbReference type="EMBL" id="JBAWKS010000001">
    <property type="protein sequence ID" value="MEI4549753.1"/>
    <property type="molecule type" value="Genomic_DNA"/>
</dbReference>
<keyword evidence="3" id="KW-1185">Reference proteome</keyword>
<feature type="chain" id="PRO_5047496177" evidence="1">
    <location>
        <begin position="19"/>
        <end position="335"/>
    </location>
</feature>
<keyword evidence="1" id="KW-0732">Signal</keyword>
<feature type="signal peptide" evidence="1">
    <location>
        <begin position="1"/>
        <end position="18"/>
    </location>
</feature>
<proteinExistence type="predicted"/>